<name>A0A3P6E7S4_BRAOL</name>
<dbReference type="EMBL" id="LR031875">
    <property type="protein sequence ID" value="VDD33746.1"/>
    <property type="molecule type" value="Genomic_DNA"/>
</dbReference>
<gene>
    <name evidence="2" type="ORF">BOLC9T59069H</name>
</gene>
<evidence type="ECO:0000256" key="1">
    <source>
        <dbReference type="SAM" id="Phobius"/>
    </source>
</evidence>
<proteinExistence type="predicted"/>
<keyword evidence="1" id="KW-0472">Membrane</keyword>
<feature type="transmembrane region" description="Helical" evidence="1">
    <location>
        <begin position="94"/>
        <end position="117"/>
    </location>
</feature>
<evidence type="ECO:0000313" key="2">
    <source>
        <dbReference type="EMBL" id="VDD33746.1"/>
    </source>
</evidence>
<organism evidence="2">
    <name type="scientific">Brassica oleracea</name>
    <name type="common">Wild cabbage</name>
    <dbReference type="NCBI Taxonomy" id="3712"/>
    <lineage>
        <taxon>Eukaryota</taxon>
        <taxon>Viridiplantae</taxon>
        <taxon>Streptophyta</taxon>
        <taxon>Embryophyta</taxon>
        <taxon>Tracheophyta</taxon>
        <taxon>Spermatophyta</taxon>
        <taxon>Magnoliopsida</taxon>
        <taxon>eudicotyledons</taxon>
        <taxon>Gunneridae</taxon>
        <taxon>Pentapetalae</taxon>
        <taxon>rosids</taxon>
        <taxon>malvids</taxon>
        <taxon>Brassicales</taxon>
        <taxon>Brassicaceae</taxon>
        <taxon>Brassiceae</taxon>
        <taxon>Brassica</taxon>
    </lineage>
</organism>
<sequence length="207" mass="24174">MGSGYYQRRMDRRSAMYGVYSEKIRKIGIIGEQDSVSIILKMKSNVFKGNIFHSLQLSISFSFEGKGICGMNGRFDKIGIWRVGNCWFMEMRFWIYWFIETVYFGIQLCFVIGFQSVNYGFDITMEYLPNIRLAKWNSYKRMMGFFLYCITPSRGTASKPLSTSREGNSTRVRKLWCLYGTKSSSAFVTFVPVFAIRMRSALWILRT</sequence>
<protein>
    <submittedName>
        <fullName evidence="2">Uncharacterized protein</fullName>
    </submittedName>
</protein>
<keyword evidence="1" id="KW-1133">Transmembrane helix</keyword>
<accession>A0A3P6E7S4</accession>
<dbReference type="AlphaFoldDB" id="A0A3P6E7S4"/>
<reference evidence="2" key="1">
    <citation type="submission" date="2018-11" db="EMBL/GenBank/DDBJ databases">
        <authorList>
            <consortium name="Genoscope - CEA"/>
            <person name="William W."/>
        </authorList>
    </citation>
    <scope>NUCLEOTIDE SEQUENCE</scope>
</reference>
<keyword evidence="1" id="KW-0812">Transmembrane</keyword>